<comment type="subcellular location">
    <subcellularLocation>
        <location evidence="1">Mitochondrion</location>
    </subcellularLocation>
</comment>
<keyword evidence="3" id="KW-0808">Transferase</keyword>
<dbReference type="InterPro" id="IPR003788">
    <property type="entry name" value="NDUFAF7"/>
</dbReference>
<keyword evidence="2" id="KW-0489">Methyltransferase</keyword>
<evidence type="ECO:0008006" key="6">
    <source>
        <dbReference type="Google" id="ProtNLM"/>
    </source>
</evidence>
<evidence type="ECO:0000256" key="2">
    <source>
        <dbReference type="ARBA" id="ARBA00022603"/>
    </source>
</evidence>
<keyword evidence="4" id="KW-0496">Mitochondrion</keyword>
<dbReference type="PANTHER" id="PTHR12049:SF7">
    <property type="entry name" value="PROTEIN ARGININE METHYLTRANSFERASE NDUFAF7, MITOCHONDRIAL"/>
    <property type="match status" value="1"/>
</dbReference>
<accession>A0A0F9NJM6</accession>
<evidence type="ECO:0000256" key="4">
    <source>
        <dbReference type="ARBA" id="ARBA00023128"/>
    </source>
</evidence>
<reference evidence="5" key="1">
    <citation type="journal article" date="2015" name="Nature">
        <title>Complex archaea that bridge the gap between prokaryotes and eukaryotes.</title>
        <authorList>
            <person name="Spang A."/>
            <person name="Saw J.H."/>
            <person name="Jorgensen S.L."/>
            <person name="Zaremba-Niedzwiedzka K."/>
            <person name="Martijn J."/>
            <person name="Lind A.E."/>
            <person name="van Eijk R."/>
            <person name="Schleper C."/>
            <person name="Guy L."/>
            <person name="Ettema T.J."/>
        </authorList>
    </citation>
    <scope>NUCLEOTIDE SEQUENCE</scope>
</reference>
<dbReference type="AlphaFoldDB" id="A0A0F9NJM6"/>
<sequence length="390" mass="43407">MTLTNSLPVPDRFAQQHSERLLALIKHKINEAGGKITFADYMQLCLYAPGLGYYSAGSHKIGDGGDFTTAPEISSLFSRSLANQIIDVLQQLDHGNILEFGAGSGKMVVDVLRELHGKQCLPKHYYIIEASADLRQRQQQTINDAIPELKNRVVWLDKLPDAFIGVVLANEVCDAMPVHRLHFNNGTSYEQYIVTIDDQLQWHDDVLSRSELADKATEIEALTGNTEYFTEVNLAAEGWLASLTENIQQGAVFIIDYGYPQATYYHPQRSSGTLTCYYQQQAHDNPLILVGLQDITAHVEFTSLAQIAVDNGLEVAGFQSQADFLLAAGITELNSLSDSDDAFLILQQATEIKRLTLPTEMGETFKVLTLTKNLDQLLPKINLGDRRYNL</sequence>
<dbReference type="GO" id="GO:0035243">
    <property type="term" value="F:protein-arginine omega-N symmetric methyltransferase activity"/>
    <property type="evidence" value="ECO:0007669"/>
    <property type="project" value="TreeGrafter"/>
</dbReference>
<dbReference type="InterPro" id="IPR038375">
    <property type="entry name" value="NDUFAF7_sf"/>
</dbReference>
<dbReference type="PANTHER" id="PTHR12049">
    <property type="entry name" value="PROTEIN ARGININE METHYLTRANSFERASE NDUFAF7, MITOCHONDRIAL"/>
    <property type="match status" value="1"/>
</dbReference>
<evidence type="ECO:0000256" key="3">
    <source>
        <dbReference type="ARBA" id="ARBA00022679"/>
    </source>
</evidence>
<name>A0A0F9NJM6_9ZZZZ</name>
<organism evidence="5">
    <name type="scientific">marine sediment metagenome</name>
    <dbReference type="NCBI Taxonomy" id="412755"/>
    <lineage>
        <taxon>unclassified sequences</taxon>
        <taxon>metagenomes</taxon>
        <taxon>ecological metagenomes</taxon>
    </lineage>
</organism>
<dbReference type="Gene3D" id="3.40.50.12710">
    <property type="match status" value="1"/>
</dbReference>
<protein>
    <recommendedName>
        <fullName evidence="6">SAM-dependent methyltransferase</fullName>
    </recommendedName>
</protein>
<dbReference type="EMBL" id="LAZR01003460">
    <property type="protein sequence ID" value="KKN18094.1"/>
    <property type="molecule type" value="Genomic_DNA"/>
</dbReference>
<dbReference type="SUPFAM" id="SSF53335">
    <property type="entry name" value="S-adenosyl-L-methionine-dependent methyltransferases"/>
    <property type="match status" value="1"/>
</dbReference>
<dbReference type="Pfam" id="PF02636">
    <property type="entry name" value="Methyltransf_28"/>
    <property type="match status" value="1"/>
</dbReference>
<gene>
    <name evidence="5" type="ORF">LCGC14_0959280</name>
</gene>
<dbReference type="GO" id="GO:0005739">
    <property type="term" value="C:mitochondrion"/>
    <property type="evidence" value="ECO:0007669"/>
    <property type="project" value="UniProtKB-SubCell"/>
</dbReference>
<evidence type="ECO:0000313" key="5">
    <source>
        <dbReference type="EMBL" id="KKN18094.1"/>
    </source>
</evidence>
<proteinExistence type="predicted"/>
<comment type="caution">
    <text evidence="5">The sequence shown here is derived from an EMBL/GenBank/DDBJ whole genome shotgun (WGS) entry which is preliminary data.</text>
</comment>
<dbReference type="InterPro" id="IPR029063">
    <property type="entry name" value="SAM-dependent_MTases_sf"/>
</dbReference>
<dbReference type="GO" id="GO:0032259">
    <property type="term" value="P:methylation"/>
    <property type="evidence" value="ECO:0007669"/>
    <property type="project" value="UniProtKB-KW"/>
</dbReference>
<evidence type="ECO:0000256" key="1">
    <source>
        <dbReference type="ARBA" id="ARBA00004173"/>
    </source>
</evidence>